<proteinExistence type="predicted"/>
<dbReference type="PANTHER" id="PTHR48207:SF4">
    <property type="entry name" value="BLL6097 PROTEIN"/>
    <property type="match status" value="1"/>
</dbReference>
<dbReference type="Pfam" id="PF02515">
    <property type="entry name" value="CoA_transf_3"/>
    <property type="match status" value="1"/>
</dbReference>
<dbReference type="Gene3D" id="3.30.1540.10">
    <property type="entry name" value="formyl-coa transferase, domain 3"/>
    <property type="match status" value="1"/>
</dbReference>
<dbReference type="EMBL" id="BMZS01000003">
    <property type="protein sequence ID" value="GHD46878.1"/>
    <property type="molecule type" value="Genomic_DNA"/>
</dbReference>
<reference evidence="2" key="1">
    <citation type="journal article" date="2014" name="Int. J. Syst. Evol. Microbiol.">
        <title>Complete genome sequence of Corynebacterium casei LMG S-19264T (=DSM 44701T), isolated from a smear-ripened cheese.</title>
        <authorList>
            <consortium name="US DOE Joint Genome Institute (JGI-PGF)"/>
            <person name="Walter F."/>
            <person name="Albersmeier A."/>
            <person name="Kalinowski J."/>
            <person name="Ruckert C."/>
        </authorList>
    </citation>
    <scope>NUCLEOTIDE SEQUENCE</scope>
    <source>
        <strain evidence="2">KCTC 42651</strain>
    </source>
</reference>
<organism evidence="2 3">
    <name type="scientific">Thalassobaculum fulvum</name>
    <dbReference type="NCBI Taxonomy" id="1633335"/>
    <lineage>
        <taxon>Bacteria</taxon>
        <taxon>Pseudomonadati</taxon>
        <taxon>Pseudomonadota</taxon>
        <taxon>Alphaproteobacteria</taxon>
        <taxon>Rhodospirillales</taxon>
        <taxon>Thalassobaculaceae</taxon>
        <taxon>Thalassobaculum</taxon>
    </lineage>
</organism>
<dbReference type="PANTHER" id="PTHR48207">
    <property type="entry name" value="SUCCINATE--HYDROXYMETHYLGLUTARATE COA-TRANSFERASE"/>
    <property type="match status" value="1"/>
</dbReference>
<comment type="caution">
    <text evidence="2">The sequence shown here is derived from an EMBL/GenBank/DDBJ whole genome shotgun (WGS) entry which is preliminary data.</text>
</comment>
<dbReference type="AlphaFoldDB" id="A0A919CNU3"/>
<keyword evidence="3" id="KW-1185">Reference proteome</keyword>
<dbReference type="RefSeq" id="WP_189988463.1">
    <property type="nucleotide sequence ID" value="NZ_BMZS01000003.1"/>
</dbReference>
<dbReference type="InterPro" id="IPR003673">
    <property type="entry name" value="CoA-Trfase_fam_III"/>
</dbReference>
<dbReference type="InterPro" id="IPR023606">
    <property type="entry name" value="CoA-Trfase_III_dom_1_sf"/>
</dbReference>
<reference evidence="2" key="2">
    <citation type="submission" date="2020-09" db="EMBL/GenBank/DDBJ databases">
        <authorList>
            <person name="Sun Q."/>
            <person name="Kim S."/>
        </authorList>
    </citation>
    <scope>NUCLEOTIDE SEQUENCE</scope>
    <source>
        <strain evidence="2">KCTC 42651</strain>
    </source>
</reference>
<protein>
    <submittedName>
        <fullName evidence="2">CoA transferase</fullName>
    </submittedName>
</protein>
<dbReference type="Gene3D" id="3.40.50.10540">
    <property type="entry name" value="Crotonobetainyl-coa:carnitine coa-transferase, domain 1"/>
    <property type="match status" value="1"/>
</dbReference>
<evidence type="ECO:0000256" key="1">
    <source>
        <dbReference type="ARBA" id="ARBA00022679"/>
    </source>
</evidence>
<name>A0A919CNU3_9PROT</name>
<dbReference type="Proteomes" id="UP000630353">
    <property type="component" value="Unassembled WGS sequence"/>
</dbReference>
<dbReference type="SUPFAM" id="SSF89796">
    <property type="entry name" value="CoA-transferase family III (CaiB/BaiF)"/>
    <property type="match status" value="1"/>
</dbReference>
<gene>
    <name evidence="2" type="ORF">GCM10017083_16520</name>
</gene>
<keyword evidence="1 2" id="KW-0808">Transferase</keyword>
<accession>A0A919CNU3</accession>
<sequence>MFLPLSGLRVIDITSIIYGPYATQILGDLGADVIKIEPPEGDATRVLGPARNPGMGAVFLGSNRNKRSVVLDLKKPAAKEALWRLIDGAEALVHNMRPQKMVSLGFGPDAVMARNPKIVYGGLHGYREDGPYATRPAYDDVIQGESGFAGAFTARDGAPVLAPSVVADKSAALLAATGLVAALFQKFRTGKGVYVETAMFEAMVGYTMIEHQYGATFSPPEGQMGYVRALSKQRRPHATSDGYICMLPYTNRQWSRFWDLVGMPERASEPRFESIAARSRNIDDLYAIAGVEVAKRSTAEWLQALREAEIPCGPVNTLEALRDDPQLQAIGFFRPYEHPSEGALEIPDAAFRFDRQSLPVRHHQPRLGEHGREVLREAGLTEAEIDAAL</sequence>
<dbReference type="InterPro" id="IPR044855">
    <property type="entry name" value="CoA-Trfase_III_dom3_sf"/>
</dbReference>
<evidence type="ECO:0000313" key="2">
    <source>
        <dbReference type="EMBL" id="GHD46878.1"/>
    </source>
</evidence>
<dbReference type="InterPro" id="IPR050483">
    <property type="entry name" value="CoA-transferase_III_domain"/>
</dbReference>
<evidence type="ECO:0000313" key="3">
    <source>
        <dbReference type="Proteomes" id="UP000630353"/>
    </source>
</evidence>
<dbReference type="GO" id="GO:0008410">
    <property type="term" value="F:CoA-transferase activity"/>
    <property type="evidence" value="ECO:0007669"/>
    <property type="project" value="TreeGrafter"/>
</dbReference>